<dbReference type="AlphaFoldDB" id="A0A3D9CIL4"/>
<dbReference type="Proteomes" id="UP000256769">
    <property type="component" value="Unassembled WGS sequence"/>
</dbReference>
<evidence type="ECO:0000256" key="14">
    <source>
        <dbReference type="ARBA" id="ARBA00023137"/>
    </source>
</evidence>
<keyword evidence="6" id="KW-0997">Cell inner membrane</keyword>
<keyword evidence="21" id="KW-1185">Reference proteome</keyword>
<keyword evidence="10" id="KW-0418">Kinase</keyword>
<feature type="transmembrane region" description="Helical" evidence="16">
    <location>
        <begin position="24"/>
        <end position="42"/>
    </location>
</feature>
<keyword evidence="5" id="KW-1003">Cell membrane</keyword>
<dbReference type="Gene3D" id="3.40.50.300">
    <property type="entry name" value="P-loop containing nucleotide triphosphate hydrolases"/>
    <property type="match status" value="1"/>
</dbReference>
<dbReference type="PANTHER" id="PTHR32309">
    <property type="entry name" value="TYROSINE-PROTEIN KINASE"/>
    <property type="match status" value="1"/>
</dbReference>
<keyword evidence="7" id="KW-0808">Transferase</keyword>
<dbReference type="InterPro" id="IPR032807">
    <property type="entry name" value="GNVR"/>
</dbReference>
<dbReference type="OrthoDB" id="9794577at2"/>
<evidence type="ECO:0000256" key="11">
    <source>
        <dbReference type="ARBA" id="ARBA00022840"/>
    </source>
</evidence>
<evidence type="ECO:0000256" key="7">
    <source>
        <dbReference type="ARBA" id="ARBA00022679"/>
    </source>
</evidence>
<sequence>MRKEYQNSTEDSLKEIIQPYIKKWYWFVIGVLLMAALGFIYIKMTAPVFEVLTKILIKDAKKTGSPASDIAEMQGLSAFSGFGSNTVENEMEVLSSKKILSEVISELPLQCSVFSIGSFHDTELYRMQSPIIIQVINEKPFTQQPNKRINLTIDGDALELSSEELEKPIKTFFNKTISLPYANLMIIKNPLFNPKQLKKVNNYNSLYFIYKNKETVIDDLQETLSVGLSSKEATVISLSLKYQNVDKAKDILNTLVKKYNNEAIVEKNTESEKTKEFIDERVELISKELGDVEVKKENFKTDNNIVDIPSEAGVNLQTNTEAEKKRLELYTQLELNNMYISYLNNKSYDDILPANIGLDNGTAISNIASYNQLIIKRNRLLENATPKNPLVKELNDEIKVLRSTIKEGLDKNKSNIQLAINNVSSIERKSNSELRKIPSFERVFRNIERQQQIKEELYLVLLKKREETAITLAMSSDKARILDLAYAKRKPVAPQKMIIIGLAVLLGAGIPFLIIFFKQFFNTRISDNKSIGKLSNIPVIAEIPHLTVKENNLIKPNDISPLAESFRILATNVNMLLPVSKEKDKIILVTSSVKGEGKTFISINLALSIAKPGKKVLVIGSDIRNPQLQRYKPEMKNAYGLTEFLHGSVDKVEDIIYPSGFNTNCDFIFSGIIPPNPVELFENGNYTVLLEKLAGKYDYIIIDSAPLMPVTDTFIIVKYADAILYVARSEKTEKAFIEYADNVAKDKLKNVNFVLNDVKVENFGYGNKHGYGYKSTDRQNTLGNRLKSFFNR</sequence>
<dbReference type="RefSeq" id="WP_115962044.1">
    <property type="nucleotide sequence ID" value="NZ_CBCRVL010000012.1"/>
</dbReference>
<comment type="similarity">
    <text evidence="3">Belongs to the etk/wzc family.</text>
</comment>
<dbReference type="InterPro" id="IPR003856">
    <property type="entry name" value="LPS_length_determ_N"/>
</dbReference>
<gene>
    <name evidence="20" type="ORF">DRF59_15350</name>
</gene>
<dbReference type="EMBL" id="QNUE01000013">
    <property type="protein sequence ID" value="REC65556.1"/>
    <property type="molecule type" value="Genomic_DNA"/>
</dbReference>
<comment type="subcellular location">
    <subcellularLocation>
        <location evidence="1">Cell inner membrane</location>
        <topology evidence="1">Multi-pass membrane protein</topology>
    </subcellularLocation>
</comment>
<keyword evidence="12 16" id="KW-1133">Transmembrane helix</keyword>
<evidence type="ECO:0000256" key="2">
    <source>
        <dbReference type="ARBA" id="ARBA00007316"/>
    </source>
</evidence>
<keyword evidence="14" id="KW-0829">Tyrosine-protein kinase</keyword>
<comment type="catalytic activity">
    <reaction evidence="15">
        <text>L-tyrosyl-[protein] + ATP = O-phospho-L-tyrosyl-[protein] + ADP + H(+)</text>
        <dbReference type="Rhea" id="RHEA:10596"/>
        <dbReference type="Rhea" id="RHEA-COMP:10136"/>
        <dbReference type="Rhea" id="RHEA-COMP:20101"/>
        <dbReference type="ChEBI" id="CHEBI:15378"/>
        <dbReference type="ChEBI" id="CHEBI:30616"/>
        <dbReference type="ChEBI" id="CHEBI:46858"/>
        <dbReference type="ChEBI" id="CHEBI:61978"/>
        <dbReference type="ChEBI" id="CHEBI:456216"/>
        <dbReference type="EC" id="2.7.10.2"/>
    </reaction>
</comment>
<dbReference type="Pfam" id="PF02706">
    <property type="entry name" value="Wzz"/>
    <property type="match status" value="1"/>
</dbReference>
<evidence type="ECO:0000256" key="1">
    <source>
        <dbReference type="ARBA" id="ARBA00004429"/>
    </source>
</evidence>
<dbReference type="InterPro" id="IPR027417">
    <property type="entry name" value="P-loop_NTPase"/>
</dbReference>
<evidence type="ECO:0000256" key="15">
    <source>
        <dbReference type="ARBA" id="ARBA00051245"/>
    </source>
</evidence>
<evidence type="ECO:0000259" key="18">
    <source>
        <dbReference type="Pfam" id="PF13614"/>
    </source>
</evidence>
<dbReference type="InterPro" id="IPR050445">
    <property type="entry name" value="Bact_polysacc_biosynth/exp"/>
</dbReference>
<evidence type="ECO:0000256" key="12">
    <source>
        <dbReference type="ARBA" id="ARBA00022989"/>
    </source>
</evidence>
<evidence type="ECO:0000259" key="17">
    <source>
        <dbReference type="Pfam" id="PF02706"/>
    </source>
</evidence>
<dbReference type="PANTHER" id="PTHR32309:SF13">
    <property type="entry name" value="FERRIC ENTEROBACTIN TRANSPORT PROTEIN FEPE"/>
    <property type="match status" value="1"/>
</dbReference>
<evidence type="ECO:0000256" key="8">
    <source>
        <dbReference type="ARBA" id="ARBA00022692"/>
    </source>
</evidence>
<evidence type="ECO:0000256" key="16">
    <source>
        <dbReference type="SAM" id="Phobius"/>
    </source>
</evidence>
<evidence type="ECO:0000256" key="3">
    <source>
        <dbReference type="ARBA" id="ARBA00008883"/>
    </source>
</evidence>
<organism evidence="20 21">
    <name type="scientific">Chryseobacterium flavum</name>
    <dbReference type="NCBI Taxonomy" id="415851"/>
    <lineage>
        <taxon>Bacteria</taxon>
        <taxon>Pseudomonadati</taxon>
        <taxon>Bacteroidota</taxon>
        <taxon>Flavobacteriia</taxon>
        <taxon>Flavobacteriales</taxon>
        <taxon>Weeksellaceae</taxon>
        <taxon>Chryseobacterium group</taxon>
        <taxon>Chryseobacterium</taxon>
    </lineage>
</organism>
<dbReference type="Pfam" id="PF13614">
    <property type="entry name" value="AAA_31"/>
    <property type="match status" value="1"/>
</dbReference>
<feature type="domain" description="Polysaccharide chain length determinant N-terminal" evidence="17">
    <location>
        <begin position="12"/>
        <end position="107"/>
    </location>
</feature>
<dbReference type="SUPFAM" id="SSF52540">
    <property type="entry name" value="P-loop containing nucleoside triphosphate hydrolases"/>
    <property type="match status" value="1"/>
</dbReference>
<name>A0A3D9CIL4_9FLAO</name>
<dbReference type="InterPro" id="IPR025669">
    <property type="entry name" value="AAA_dom"/>
</dbReference>
<keyword evidence="13 16" id="KW-0472">Membrane</keyword>
<evidence type="ECO:0000256" key="10">
    <source>
        <dbReference type="ARBA" id="ARBA00022777"/>
    </source>
</evidence>
<reference evidence="20 21" key="1">
    <citation type="journal article" date="2007" name="Int. J. Syst. Evol. Microbiol.">
        <title>Chryseobacterium flavum sp. nov., isolated from polluted soil.</title>
        <authorList>
            <person name="Zhou Y."/>
            <person name="Dong J."/>
            <person name="Wang X."/>
            <person name="Huang X."/>
            <person name="Zhang K.Y."/>
            <person name="Zhang Y.Q."/>
            <person name="Guo Y.F."/>
            <person name="Lai R."/>
            <person name="Li W.J."/>
        </authorList>
    </citation>
    <scope>NUCLEOTIDE SEQUENCE [LARGE SCALE GENOMIC DNA]</scope>
    <source>
        <strain evidence="20 21">KCTC 12877</strain>
    </source>
</reference>
<keyword evidence="9" id="KW-0547">Nucleotide-binding</keyword>
<comment type="caution">
    <text evidence="20">The sequence shown here is derived from an EMBL/GenBank/DDBJ whole genome shotgun (WGS) entry which is preliminary data.</text>
</comment>
<evidence type="ECO:0000313" key="20">
    <source>
        <dbReference type="EMBL" id="REC65556.1"/>
    </source>
</evidence>
<comment type="similarity">
    <text evidence="2">Belongs to the CpsD/CapB family.</text>
</comment>
<evidence type="ECO:0000256" key="6">
    <source>
        <dbReference type="ARBA" id="ARBA00022519"/>
    </source>
</evidence>
<dbReference type="NCBIfam" id="TIGR01007">
    <property type="entry name" value="eps_fam"/>
    <property type="match status" value="1"/>
</dbReference>
<dbReference type="CDD" id="cd05387">
    <property type="entry name" value="BY-kinase"/>
    <property type="match status" value="1"/>
</dbReference>
<feature type="transmembrane region" description="Helical" evidence="16">
    <location>
        <begin position="497"/>
        <end position="517"/>
    </location>
</feature>
<feature type="domain" description="Tyrosine-protein kinase G-rich" evidence="19">
    <location>
        <begin position="446"/>
        <end position="519"/>
    </location>
</feature>
<evidence type="ECO:0000256" key="9">
    <source>
        <dbReference type="ARBA" id="ARBA00022741"/>
    </source>
</evidence>
<keyword evidence="8 16" id="KW-0812">Transmembrane</keyword>
<accession>A0A3D9CIL4</accession>
<dbReference type="EC" id="2.7.10.2" evidence="4"/>
<evidence type="ECO:0000256" key="4">
    <source>
        <dbReference type="ARBA" id="ARBA00011903"/>
    </source>
</evidence>
<dbReference type="Pfam" id="PF13807">
    <property type="entry name" value="GNVR"/>
    <property type="match status" value="1"/>
</dbReference>
<protein>
    <recommendedName>
        <fullName evidence="4">non-specific protein-tyrosine kinase</fullName>
        <ecNumber evidence="4">2.7.10.2</ecNumber>
    </recommendedName>
</protein>
<proteinExistence type="inferred from homology"/>
<evidence type="ECO:0000259" key="19">
    <source>
        <dbReference type="Pfam" id="PF13807"/>
    </source>
</evidence>
<evidence type="ECO:0000256" key="13">
    <source>
        <dbReference type="ARBA" id="ARBA00023136"/>
    </source>
</evidence>
<dbReference type="GO" id="GO:0005524">
    <property type="term" value="F:ATP binding"/>
    <property type="evidence" value="ECO:0007669"/>
    <property type="project" value="UniProtKB-KW"/>
</dbReference>
<evidence type="ECO:0000256" key="5">
    <source>
        <dbReference type="ARBA" id="ARBA00022475"/>
    </source>
</evidence>
<feature type="domain" description="AAA" evidence="18">
    <location>
        <begin position="585"/>
        <end position="727"/>
    </location>
</feature>
<evidence type="ECO:0000313" key="21">
    <source>
        <dbReference type="Proteomes" id="UP000256769"/>
    </source>
</evidence>
<keyword evidence="11" id="KW-0067">ATP-binding</keyword>
<dbReference type="GO" id="GO:0004715">
    <property type="term" value="F:non-membrane spanning protein tyrosine kinase activity"/>
    <property type="evidence" value="ECO:0007669"/>
    <property type="project" value="UniProtKB-EC"/>
</dbReference>
<dbReference type="GO" id="GO:0005886">
    <property type="term" value="C:plasma membrane"/>
    <property type="evidence" value="ECO:0007669"/>
    <property type="project" value="UniProtKB-SubCell"/>
</dbReference>
<dbReference type="InterPro" id="IPR005702">
    <property type="entry name" value="Wzc-like_C"/>
</dbReference>